<protein>
    <submittedName>
        <fullName evidence="2">Uncharacterized protein</fullName>
    </submittedName>
</protein>
<evidence type="ECO:0000313" key="2">
    <source>
        <dbReference type="EMBL" id="CAK0830030.1"/>
    </source>
</evidence>
<proteinExistence type="predicted"/>
<evidence type="ECO:0000313" key="3">
    <source>
        <dbReference type="Proteomes" id="UP001189429"/>
    </source>
</evidence>
<organism evidence="2 3">
    <name type="scientific">Prorocentrum cordatum</name>
    <dbReference type="NCBI Taxonomy" id="2364126"/>
    <lineage>
        <taxon>Eukaryota</taxon>
        <taxon>Sar</taxon>
        <taxon>Alveolata</taxon>
        <taxon>Dinophyceae</taxon>
        <taxon>Prorocentrales</taxon>
        <taxon>Prorocentraceae</taxon>
        <taxon>Prorocentrum</taxon>
    </lineage>
</organism>
<sequence>MAGAACAGAQLPGSALASRPRDRSAPRTAFGRPGWLEHACCRPPHSHGDATPGLARDLGPRRVRRPPALRSLGPAPVALSELQERRRGGRAQFASSGSMGSDLDSASTRLRPPISSDLVHLDRRSDPSTRFWALLRMLLPSVA</sequence>
<feature type="compositionally biased region" description="Polar residues" evidence="1">
    <location>
        <begin position="93"/>
        <end position="108"/>
    </location>
</feature>
<dbReference type="Proteomes" id="UP001189429">
    <property type="component" value="Unassembled WGS sequence"/>
</dbReference>
<reference evidence="2" key="1">
    <citation type="submission" date="2023-10" db="EMBL/GenBank/DDBJ databases">
        <authorList>
            <person name="Chen Y."/>
            <person name="Shah S."/>
            <person name="Dougan E. K."/>
            <person name="Thang M."/>
            <person name="Chan C."/>
        </authorList>
    </citation>
    <scope>NUCLEOTIDE SEQUENCE [LARGE SCALE GENOMIC DNA]</scope>
</reference>
<feature type="region of interest" description="Disordered" evidence="1">
    <location>
        <begin position="1"/>
        <end position="110"/>
    </location>
</feature>
<dbReference type="EMBL" id="CAUYUJ010010691">
    <property type="protein sequence ID" value="CAK0830030.1"/>
    <property type="molecule type" value="Genomic_DNA"/>
</dbReference>
<keyword evidence="3" id="KW-1185">Reference proteome</keyword>
<name>A0ABN9SFC3_9DINO</name>
<evidence type="ECO:0000256" key="1">
    <source>
        <dbReference type="SAM" id="MobiDB-lite"/>
    </source>
</evidence>
<comment type="caution">
    <text evidence="2">The sequence shown here is derived from an EMBL/GenBank/DDBJ whole genome shotgun (WGS) entry which is preliminary data.</text>
</comment>
<gene>
    <name evidence="2" type="ORF">PCOR1329_LOCUS28781</name>
</gene>
<accession>A0ABN9SFC3</accession>